<evidence type="ECO:0000313" key="2">
    <source>
        <dbReference type="Proteomes" id="UP000230707"/>
    </source>
</evidence>
<comment type="caution">
    <text evidence="1">The sequence shown here is derived from an EMBL/GenBank/DDBJ whole genome shotgun (WGS) entry which is preliminary data.</text>
</comment>
<name>A0A2H0NIB3_9BACT</name>
<sequence length="242" mass="26804">MKTKLKLPVSSKYKCLVDTDENITPNTPLAEKSGNKEEKTIHLSQLLGVKNQHILKYLKKKVGDIVDMSEVIAEKKSIFSSIRVKSPVSGKIYDVNLHSGILSLGPLMDSSTDKIYSPGKGKVSNIGKEFIEIEFDGEKFEAEKGDGKEVTGDLVYLAGENIGILDFDNDVSGSIVVCKSINEESIVKIDVMGAVGLITSFRNNSESLPWVQVKEDILTKLIRLSGRKTWLRPPEKIIYVFD</sequence>
<protein>
    <submittedName>
        <fullName evidence="1">Uncharacterized protein</fullName>
    </submittedName>
</protein>
<accession>A0A2H0NIB3</accession>
<gene>
    <name evidence="1" type="ORF">COV53_02085</name>
</gene>
<dbReference type="Proteomes" id="UP000230707">
    <property type="component" value="Unassembled WGS sequence"/>
</dbReference>
<reference evidence="1 2" key="1">
    <citation type="submission" date="2017-09" db="EMBL/GenBank/DDBJ databases">
        <title>Depth-based differentiation of microbial function through sediment-hosted aquifers and enrichment of novel symbionts in the deep terrestrial subsurface.</title>
        <authorList>
            <person name="Probst A.J."/>
            <person name="Ladd B."/>
            <person name="Jarett J.K."/>
            <person name="Geller-Mcgrath D.E."/>
            <person name="Sieber C.M."/>
            <person name="Emerson J.B."/>
            <person name="Anantharaman K."/>
            <person name="Thomas B.C."/>
            <person name="Malmstrom R."/>
            <person name="Stieglmeier M."/>
            <person name="Klingl A."/>
            <person name="Woyke T."/>
            <person name="Ryan C.M."/>
            <person name="Banfield J.F."/>
        </authorList>
    </citation>
    <scope>NUCLEOTIDE SEQUENCE [LARGE SCALE GENOMIC DNA]</scope>
    <source>
        <strain evidence="1">CG11_big_fil_rev_8_21_14_0_20_37_11</strain>
    </source>
</reference>
<evidence type="ECO:0000313" key="1">
    <source>
        <dbReference type="EMBL" id="PIR08619.1"/>
    </source>
</evidence>
<proteinExistence type="predicted"/>
<dbReference type="AlphaFoldDB" id="A0A2H0NIB3"/>
<dbReference type="EMBL" id="PCWS01000047">
    <property type="protein sequence ID" value="PIR08619.1"/>
    <property type="molecule type" value="Genomic_DNA"/>
</dbReference>
<organism evidence="1 2">
    <name type="scientific">Candidatus Gottesmanbacteria bacterium CG11_big_fil_rev_8_21_14_0_20_37_11</name>
    <dbReference type="NCBI Taxonomy" id="1974575"/>
    <lineage>
        <taxon>Bacteria</taxon>
        <taxon>Candidatus Gottesmaniibacteriota</taxon>
    </lineage>
</organism>